<comment type="caution">
    <text evidence="2">The sequence shown here is derived from an EMBL/GenBank/DDBJ whole genome shotgun (WGS) entry which is preliminary data.</text>
</comment>
<evidence type="ECO:0000313" key="2">
    <source>
        <dbReference type="EMBL" id="MBB4959735.1"/>
    </source>
</evidence>
<dbReference type="SUPFAM" id="SSF69304">
    <property type="entry name" value="Tricorn protease N-terminal domain"/>
    <property type="match status" value="1"/>
</dbReference>
<proteinExistence type="predicted"/>
<evidence type="ECO:0000256" key="1">
    <source>
        <dbReference type="SAM" id="Phobius"/>
    </source>
</evidence>
<reference evidence="2 3" key="1">
    <citation type="submission" date="2020-08" db="EMBL/GenBank/DDBJ databases">
        <title>Sequencing the genomes of 1000 actinobacteria strains.</title>
        <authorList>
            <person name="Klenk H.-P."/>
        </authorList>
    </citation>
    <scope>NUCLEOTIDE SEQUENCE [LARGE SCALE GENOMIC DNA]</scope>
    <source>
        <strain evidence="2 3">DSM 45886</strain>
    </source>
</reference>
<name>A0A7W7WQ76_9ACTN</name>
<accession>A0A7W7WQ76</accession>
<dbReference type="Proteomes" id="UP000578819">
    <property type="component" value="Unassembled WGS sequence"/>
</dbReference>
<sequence>MTVPEQRRPEQRHRIGRLVALGAALAASIALLALPRATPRAPDQTQPAGVDEVWPDAHRADFPVGLVDGPAYSPALFLDARTSVGTAPNPGGTHLRLVVRSADGAVHELRRLPLTGTPQFSALTTTGSRLAWAESTSTEDGRTRTEMWTVDLTANHPAQRLTRDTGDVLFFNSQYDMVIHEDRLYWAAAPPEASPAAVTTGAEPVTEVRSVALAGGPVQVRREPGAWAMSAWPWLASAGGGASGPIRLRNLDAREVVDVDAGAELVSCSPTWCRVLVLGNDGPSRIDLMRPDGQDRRRIADGAATASVIDVAVLDRFEVLSLSDVQRTVTNTQQLLLYDLRRNQTVVVAEGVGSVFCRGGVLWWSTGNNETTAWHTLDLRTLG</sequence>
<keyword evidence="3" id="KW-1185">Reference proteome</keyword>
<keyword evidence="1" id="KW-0812">Transmembrane</keyword>
<organism evidence="2 3">
    <name type="scientific">Micromonospora polyrhachis</name>
    <dbReference type="NCBI Taxonomy" id="1282883"/>
    <lineage>
        <taxon>Bacteria</taxon>
        <taxon>Bacillati</taxon>
        <taxon>Actinomycetota</taxon>
        <taxon>Actinomycetes</taxon>
        <taxon>Micromonosporales</taxon>
        <taxon>Micromonosporaceae</taxon>
        <taxon>Micromonospora</taxon>
    </lineage>
</organism>
<protein>
    <recommendedName>
        <fullName evidence="4">WD40 repeat protein</fullName>
    </recommendedName>
</protein>
<evidence type="ECO:0008006" key="4">
    <source>
        <dbReference type="Google" id="ProtNLM"/>
    </source>
</evidence>
<dbReference type="RefSeq" id="WP_184535616.1">
    <property type="nucleotide sequence ID" value="NZ_JACHJW010000001.1"/>
</dbReference>
<dbReference type="EMBL" id="JACHJW010000001">
    <property type="protein sequence ID" value="MBB4959735.1"/>
    <property type="molecule type" value="Genomic_DNA"/>
</dbReference>
<dbReference type="AlphaFoldDB" id="A0A7W7WQ76"/>
<feature type="transmembrane region" description="Helical" evidence="1">
    <location>
        <begin position="15"/>
        <end position="34"/>
    </location>
</feature>
<keyword evidence="1" id="KW-0472">Membrane</keyword>
<evidence type="ECO:0000313" key="3">
    <source>
        <dbReference type="Proteomes" id="UP000578819"/>
    </source>
</evidence>
<gene>
    <name evidence="2" type="ORF">FHR38_003468</name>
</gene>
<keyword evidence="1" id="KW-1133">Transmembrane helix</keyword>